<proteinExistence type="predicted"/>
<sequence>MELDGYFVNLSTSDDRRKSMEARIDAIGYRDCIKRFPAVDGRAHGPFDNPARNAIWACRRSHEELILRASADSATIVLEDDVEISAHFPSIVNPHVIGLFVAGNPDADLLFLDCCPYHHQVPFLLAQAEEKMSRRRESGRQGAERHELAGINLSDAKDSYAYCAAAYVVTPKGKQTLRTLFPLHRHVENAIDALYKGWIRSGALKAKVAVPFLATPKLKNTSTIPYDALGVDVLEPRDHQLTNTLRRLLFAGEADIDWADLTELLGGNGRSVEYMIGMQLYEASRSWWAAKQPARGDA</sequence>
<dbReference type="AlphaFoldDB" id="A0A158A0B9"/>
<dbReference type="RefSeq" id="WP_061166967.1">
    <property type="nucleotide sequence ID" value="NZ_FCOA02000003.1"/>
</dbReference>
<protein>
    <recommendedName>
        <fullName evidence="3">Glycosyltransferase family 25 (LPS biosynthesis protein)</fullName>
    </recommendedName>
</protein>
<evidence type="ECO:0000313" key="1">
    <source>
        <dbReference type="EMBL" id="SAK51241.1"/>
    </source>
</evidence>
<evidence type="ECO:0000313" key="2">
    <source>
        <dbReference type="Proteomes" id="UP000054851"/>
    </source>
</evidence>
<evidence type="ECO:0008006" key="3">
    <source>
        <dbReference type="Google" id="ProtNLM"/>
    </source>
</evidence>
<comment type="caution">
    <text evidence="1">The sequence shown here is derived from an EMBL/GenBank/DDBJ whole genome shotgun (WGS) entry which is preliminary data.</text>
</comment>
<accession>A0A158A0B9</accession>
<dbReference type="EMBL" id="FCOA02000003">
    <property type="protein sequence ID" value="SAK51241.1"/>
    <property type="molecule type" value="Genomic_DNA"/>
</dbReference>
<dbReference type="Proteomes" id="UP000054851">
    <property type="component" value="Unassembled WGS sequence"/>
</dbReference>
<dbReference type="OrthoDB" id="119742at2"/>
<organism evidence="1 2">
    <name type="scientific">Caballeronia hypogeia</name>
    <dbReference type="NCBI Taxonomy" id="1777140"/>
    <lineage>
        <taxon>Bacteria</taxon>
        <taxon>Pseudomonadati</taxon>
        <taxon>Pseudomonadota</taxon>
        <taxon>Betaproteobacteria</taxon>
        <taxon>Burkholderiales</taxon>
        <taxon>Burkholderiaceae</taxon>
        <taxon>Caballeronia</taxon>
    </lineage>
</organism>
<reference evidence="1" key="1">
    <citation type="submission" date="2016-01" db="EMBL/GenBank/DDBJ databases">
        <authorList>
            <person name="Peeters C."/>
        </authorList>
    </citation>
    <scope>NUCLEOTIDE SEQUENCE</scope>
    <source>
        <strain evidence="1">LMG 29322</strain>
    </source>
</reference>
<name>A0A158A0B9_9BURK</name>
<keyword evidence="2" id="KW-1185">Reference proteome</keyword>
<gene>
    <name evidence="1" type="ORF">AWB79_01760</name>
</gene>